<dbReference type="SUPFAM" id="SSF101967">
    <property type="entry name" value="Adhesin YadA, collagen-binding domain"/>
    <property type="match status" value="1"/>
</dbReference>
<dbReference type="RefSeq" id="WP_060748299.1">
    <property type="nucleotide sequence ID" value="NZ_LNTA01000159.1"/>
</dbReference>
<accession>A0A109HJA3</accession>
<evidence type="ECO:0000256" key="8">
    <source>
        <dbReference type="ARBA" id="ARBA00022927"/>
    </source>
</evidence>
<keyword evidence="6" id="KW-0812">Transmembrane</keyword>
<dbReference type="SUPFAM" id="SSF54523">
    <property type="entry name" value="Pili subunits"/>
    <property type="match status" value="1"/>
</dbReference>
<evidence type="ECO:0000256" key="5">
    <source>
        <dbReference type="ARBA" id="ARBA00022452"/>
    </source>
</evidence>
<name>A0A109HJA3_XANCT</name>
<gene>
    <name evidence="13" type="ORF">ATB53_16180</name>
</gene>
<keyword evidence="9" id="KW-0472">Membrane</keyword>
<feature type="non-terminal residue" evidence="13">
    <location>
        <position position="1"/>
    </location>
</feature>
<dbReference type="GO" id="GO:0009279">
    <property type="term" value="C:cell outer membrane"/>
    <property type="evidence" value="ECO:0007669"/>
    <property type="project" value="UniProtKB-SubCell"/>
</dbReference>
<dbReference type="InterPro" id="IPR005594">
    <property type="entry name" value="YadA_C"/>
</dbReference>
<feature type="domain" description="Trimeric autotransporter adhesin YadA-like C-terminal membrane anchor" evidence="11">
    <location>
        <begin position="127"/>
        <end position="178"/>
    </location>
</feature>
<keyword evidence="4" id="KW-0813">Transport</keyword>
<keyword evidence="8" id="KW-0653">Protein transport</keyword>
<dbReference type="InterPro" id="IPR008635">
    <property type="entry name" value="Coiled_stalk_dom"/>
</dbReference>
<feature type="domain" description="Trimeric autotransporter adhesin YadA-like stalk" evidence="12">
    <location>
        <begin position="45"/>
        <end position="83"/>
    </location>
</feature>
<evidence type="ECO:0000256" key="3">
    <source>
        <dbReference type="ARBA" id="ARBA00005848"/>
    </source>
</evidence>
<dbReference type="InterPro" id="IPR011049">
    <property type="entry name" value="Serralysin-like_metalloprot_C"/>
</dbReference>
<evidence type="ECO:0000256" key="4">
    <source>
        <dbReference type="ARBA" id="ARBA00022448"/>
    </source>
</evidence>
<evidence type="ECO:0000256" key="6">
    <source>
        <dbReference type="ARBA" id="ARBA00022692"/>
    </source>
</evidence>
<sequence>VTAASGTALGQGASATAQGAVALGQGALADRANTVSVGSAGNERQVANVAAGTQATDAVNKGQLDSGVATAKSYADSRFDTMADSFDVLRGDVAARLRDQDRRIDRQGAMSAAMLNMATSAAGIRTQNRVGAGVGFQNGESALSVGYQRAFSDRATLTIGGAFSGDDSSVGIGAGFGW</sequence>
<dbReference type="Gene3D" id="3.30.1300.30">
    <property type="entry name" value="GSPII I/J protein-like"/>
    <property type="match status" value="1"/>
</dbReference>
<protein>
    <submittedName>
        <fullName evidence="13">Adhesin</fullName>
    </submittedName>
</protein>
<evidence type="ECO:0000313" key="13">
    <source>
        <dbReference type="EMBL" id="KWV13188.1"/>
    </source>
</evidence>
<keyword evidence="10" id="KW-0998">Cell outer membrane</keyword>
<dbReference type="Pfam" id="PF03895">
    <property type="entry name" value="YadA_anchor"/>
    <property type="match status" value="1"/>
</dbReference>
<evidence type="ECO:0000259" key="12">
    <source>
        <dbReference type="Pfam" id="PF05662"/>
    </source>
</evidence>
<dbReference type="InterPro" id="IPR045584">
    <property type="entry name" value="Pilin-like"/>
</dbReference>
<dbReference type="GO" id="GO:0015031">
    <property type="term" value="P:protein transport"/>
    <property type="evidence" value="ECO:0007669"/>
    <property type="project" value="UniProtKB-KW"/>
</dbReference>
<keyword evidence="5" id="KW-1134">Transmembrane beta strand</keyword>
<keyword evidence="7" id="KW-0732">Signal</keyword>
<dbReference type="Gene3D" id="2.150.10.10">
    <property type="entry name" value="Serralysin-like metalloprotease, C-terminal"/>
    <property type="match status" value="1"/>
</dbReference>
<evidence type="ECO:0000313" key="14">
    <source>
        <dbReference type="Proteomes" id="UP000055854"/>
    </source>
</evidence>
<evidence type="ECO:0000256" key="2">
    <source>
        <dbReference type="ARBA" id="ARBA00004442"/>
    </source>
</evidence>
<evidence type="ECO:0000256" key="1">
    <source>
        <dbReference type="ARBA" id="ARBA00004241"/>
    </source>
</evidence>
<comment type="subcellular location">
    <subcellularLocation>
        <location evidence="2">Cell outer membrane</location>
    </subcellularLocation>
    <subcellularLocation>
        <location evidence="1">Cell surface</location>
    </subcellularLocation>
</comment>
<comment type="caution">
    <text evidence="13">The sequence shown here is derived from an EMBL/GenBank/DDBJ whole genome shotgun (WGS) entry which is preliminary data.</text>
</comment>
<dbReference type="Proteomes" id="UP000055854">
    <property type="component" value="Unassembled WGS sequence"/>
</dbReference>
<dbReference type="GO" id="GO:0009986">
    <property type="term" value="C:cell surface"/>
    <property type="evidence" value="ECO:0007669"/>
    <property type="project" value="UniProtKB-SubCell"/>
</dbReference>
<evidence type="ECO:0000256" key="7">
    <source>
        <dbReference type="ARBA" id="ARBA00022729"/>
    </source>
</evidence>
<dbReference type="EMBL" id="LNTA01000159">
    <property type="protein sequence ID" value="KWV13188.1"/>
    <property type="molecule type" value="Genomic_DNA"/>
</dbReference>
<dbReference type="AlphaFoldDB" id="A0A109HJA3"/>
<comment type="similarity">
    <text evidence="3">Belongs to the autotransporter-2 (AT-2) (TC 1.B.40) family.</text>
</comment>
<evidence type="ECO:0000256" key="10">
    <source>
        <dbReference type="ARBA" id="ARBA00023237"/>
    </source>
</evidence>
<organism evidence="13 14">
    <name type="scientific">Xanthomonas campestris pv. translucens</name>
    <dbReference type="NCBI Taxonomy" id="343"/>
    <lineage>
        <taxon>Bacteria</taxon>
        <taxon>Pseudomonadati</taxon>
        <taxon>Pseudomonadota</taxon>
        <taxon>Gammaproteobacteria</taxon>
        <taxon>Lysobacterales</taxon>
        <taxon>Lysobacteraceae</taxon>
        <taxon>Xanthomonas</taxon>
        <taxon>Xanthomonas translucens group</taxon>
    </lineage>
</organism>
<reference evidence="13 14" key="1">
    <citation type="submission" date="2015-11" db="EMBL/GenBank/DDBJ databases">
        <title>Long Read and Single Molecule DNA Sequencing Simplifies Genome Assembly and TAL Effector Gene Analysis of Xanthomonas translucens.</title>
        <authorList>
            <person name="Peng Z."/>
            <person name="Hu Y."/>
            <person name="Xie J."/>
            <person name="Potnis N."/>
            <person name="Akhunova A."/>
            <person name="Jones J."/>
            <person name="Liu Z."/>
            <person name="White F."/>
            <person name="Liu S."/>
        </authorList>
    </citation>
    <scope>NUCLEOTIDE SEQUENCE [LARGE SCALE GENOMIC DNA]</scope>
    <source>
        <strain evidence="13 14">B1</strain>
    </source>
</reference>
<evidence type="ECO:0000259" key="11">
    <source>
        <dbReference type="Pfam" id="PF03895"/>
    </source>
</evidence>
<proteinExistence type="inferred from homology"/>
<evidence type="ECO:0000256" key="9">
    <source>
        <dbReference type="ARBA" id="ARBA00023136"/>
    </source>
</evidence>
<dbReference type="Pfam" id="PF05662">
    <property type="entry name" value="YadA_stalk"/>
    <property type="match status" value="1"/>
</dbReference>